<reference evidence="3" key="1">
    <citation type="submission" date="2016-10" db="EMBL/GenBank/DDBJ databases">
        <authorList>
            <person name="Varghese N."/>
            <person name="Submissions S."/>
        </authorList>
    </citation>
    <scope>NUCLEOTIDE SEQUENCE [LARGE SCALE GENOMIC DNA]</scope>
    <source>
        <strain evidence="3">DSM 17071</strain>
    </source>
</reference>
<protein>
    <submittedName>
        <fullName evidence="2">Uncharacterized protein</fullName>
    </submittedName>
</protein>
<dbReference type="Proteomes" id="UP000198869">
    <property type="component" value="Unassembled WGS sequence"/>
</dbReference>
<feature type="chain" id="PRO_5011523599" evidence="1">
    <location>
        <begin position="23"/>
        <end position="172"/>
    </location>
</feature>
<dbReference type="STRING" id="311334.SAMN05421846_10387"/>
<name>A0A1G8GSD3_9FLAO</name>
<sequence length="172" mass="19501">MKKFLPILLLAFVGLFIFSCKDDDTDYDTYSQSKDVVGSFTSSNSYAFTQGIAIQGTDVVLVYRYLGDSWQLIPKMMYLPDATGMPTNREFQYNFVFDTNNVQISIDDQNFNLSTGLTSAEATQYLNNQRFRIVLVPASAGKTVNSVDTSDYNAVIKYYNIDESRIKTYKVN</sequence>
<gene>
    <name evidence="2" type="ORF">SAMN05421846_10387</name>
</gene>
<evidence type="ECO:0000313" key="2">
    <source>
        <dbReference type="EMBL" id="SDH97247.1"/>
    </source>
</evidence>
<proteinExistence type="predicted"/>
<feature type="signal peptide" evidence="1">
    <location>
        <begin position="1"/>
        <end position="22"/>
    </location>
</feature>
<dbReference type="RefSeq" id="WP_089856108.1">
    <property type="nucleotide sequence ID" value="NZ_FNDW01000003.1"/>
</dbReference>
<accession>A0A1G8GSD3</accession>
<dbReference type="AlphaFoldDB" id="A0A1G8GSD3"/>
<dbReference type="PROSITE" id="PS51257">
    <property type="entry name" value="PROKAR_LIPOPROTEIN"/>
    <property type="match status" value="1"/>
</dbReference>
<evidence type="ECO:0000256" key="1">
    <source>
        <dbReference type="SAM" id="SignalP"/>
    </source>
</evidence>
<keyword evidence="3" id="KW-1185">Reference proteome</keyword>
<organism evidence="2 3">
    <name type="scientific">Chryseobacterium taeanense</name>
    <dbReference type="NCBI Taxonomy" id="311334"/>
    <lineage>
        <taxon>Bacteria</taxon>
        <taxon>Pseudomonadati</taxon>
        <taxon>Bacteroidota</taxon>
        <taxon>Flavobacteriia</taxon>
        <taxon>Flavobacteriales</taxon>
        <taxon>Weeksellaceae</taxon>
        <taxon>Chryseobacterium group</taxon>
        <taxon>Chryseobacterium</taxon>
    </lineage>
</organism>
<keyword evidence="1" id="KW-0732">Signal</keyword>
<dbReference type="EMBL" id="FNDW01000003">
    <property type="protein sequence ID" value="SDH97247.1"/>
    <property type="molecule type" value="Genomic_DNA"/>
</dbReference>
<evidence type="ECO:0000313" key="3">
    <source>
        <dbReference type="Proteomes" id="UP000198869"/>
    </source>
</evidence>
<dbReference type="OrthoDB" id="1524444at2"/>